<comment type="caution">
    <text evidence="7">The sequence shown here is derived from an EMBL/GenBank/DDBJ whole genome shotgun (WGS) entry which is preliminary data.</text>
</comment>
<feature type="transmembrane region" description="Helical" evidence="5">
    <location>
        <begin position="20"/>
        <end position="50"/>
    </location>
</feature>
<protein>
    <recommendedName>
        <fullName evidence="6">Ubiquitin-like protease family profile domain-containing protein</fullName>
    </recommendedName>
</protein>
<evidence type="ECO:0000256" key="4">
    <source>
        <dbReference type="ARBA" id="ARBA00022807"/>
    </source>
</evidence>
<dbReference type="InterPro" id="IPR038765">
    <property type="entry name" value="Papain-like_cys_pep_sf"/>
</dbReference>
<gene>
    <name evidence="7" type="ORF">RIMI_LOCUS8990699</name>
</gene>
<dbReference type="PROSITE" id="PS50600">
    <property type="entry name" value="ULP_PROTEASE"/>
    <property type="match status" value="1"/>
</dbReference>
<sequence length="160" mass="18540">MSRYSRDITDFLRFAVLQDHFQFVALPFGLATAPSVFTKTMVALMAILRVRGLVVDFRRKTVTYYDSMGGLNNEACRILLQYLKQESQDKKGISFDTNGWNLSSKTSDEIPQQMNGSDCGMFACKYADYITKDKSITFTQNHMPYFRKRMVYEIIHQKLL</sequence>
<comment type="similarity">
    <text evidence="1">Belongs to the peptidase C48 family.</text>
</comment>
<dbReference type="SUPFAM" id="SSF54001">
    <property type="entry name" value="Cysteine proteinases"/>
    <property type="match status" value="1"/>
</dbReference>
<evidence type="ECO:0000256" key="3">
    <source>
        <dbReference type="ARBA" id="ARBA00022801"/>
    </source>
</evidence>
<keyword evidence="4" id="KW-0788">Thiol protease</keyword>
<dbReference type="EMBL" id="CAUEEQ010018282">
    <property type="protein sequence ID" value="CAJ0940837.1"/>
    <property type="molecule type" value="Genomic_DNA"/>
</dbReference>
<evidence type="ECO:0000256" key="1">
    <source>
        <dbReference type="ARBA" id="ARBA00005234"/>
    </source>
</evidence>
<proteinExistence type="inferred from homology"/>
<dbReference type="PANTHER" id="PTHR12606:SF30">
    <property type="entry name" value="SENTRIN-SPECIFIC PROTEASE 1"/>
    <property type="match status" value="1"/>
</dbReference>
<keyword evidence="5" id="KW-0812">Transmembrane</keyword>
<evidence type="ECO:0000313" key="8">
    <source>
        <dbReference type="Proteomes" id="UP001176940"/>
    </source>
</evidence>
<keyword evidence="8" id="KW-1185">Reference proteome</keyword>
<keyword evidence="2" id="KW-0645">Protease</keyword>
<feature type="domain" description="Ubiquitin-like protease family profile" evidence="6">
    <location>
        <begin position="1"/>
        <end position="130"/>
    </location>
</feature>
<reference evidence="7" key="1">
    <citation type="submission" date="2023-07" db="EMBL/GenBank/DDBJ databases">
        <authorList>
            <person name="Stuckert A."/>
        </authorList>
    </citation>
    <scope>NUCLEOTIDE SEQUENCE</scope>
</reference>
<dbReference type="PANTHER" id="PTHR12606">
    <property type="entry name" value="SENTRIN/SUMO-SPECIFIC PROTEASE"/>
    <property type="match status" value="1"/>
</dbReference>
<dbReference type="Proteomes" id="UP001176940">
    <property type="component" value="Unassembled WGS sequence"/>
</dbReference>
<dbReference type="InterPro" id="IPR003653">
    <property type="entry name" value="Peptidase_C48_C"/>
</dbReference>
<organism evidence="7 8">
    <name type="scientific">Ranitomeya imitator</name>
    <name type="common">mimic poison frog</name>
    <dbReference type="NCBI Taxonomy" id="111125"/>
    <lineage>
        <taxon>Eukaryota</taxon>
        <taxon>Metazoa</taxon>
        <taxon>Chordata</taxon>
        <taxon>Craniata</taxon>
        <taxon>Vertebrata</taxon>
        <taxon>Euteleostomi</taxon>
        <taxon>Amphibia</taxon>
        <taxon>Batrachia</taxon>
        <taxon>Anura</taxon>
        <taxon>Neobatrachia</taxon>
        <taxon>Hyloidea</taxon>
        <taxon>Dendrobatidae</taxon>
        <taxon>Dendrobatinae</taxon>
        <taxon>Ranitomeya</taxon>
    </lineage>
</organism>
<evidence type="ECO:0000313" key="7">
    <source>
        <dbReference type="EMBL" id="CAJ0940837.1"/>
    </source>
</evidence>
<dbReference type="Pfam" id="PF02902">
    <property type="entry name" value="Peptidase_C48"/>
    <property type="match status" value="1"/>
</dbReference>
<evidence type="ECO:0000256" key="5">
    <source>
        <dbReference type="SAM" id="Phobius"/>
    </source>
</evidence>
<evidence type="ECO:0000259" key="6">
    <source>
        <dbReference type="PROSITE" id="PS50600"/>
    </source>
</evidence>
<dbReference type="Gene3D" id="3.40.395.10">
    <property type="entry name" value="Adenoviral Proteinase, Chain A"/>
    <property type="match status" value="1"/>
</dbReference>
<accession>A0ABN9LJ61</accession>
<name>A0ABN9LJ61_9NEOB</name>
<keyword evidence="5" id="KW-0472">Membrane</keyword>
<keyword evidence="3" id="KW-0378">Hydrolase</keyword>
<keyword evidence="5" id="KW-1133">Transmembrane helix</keyword>
<evidence type="ECO:0000256" key="2">
    <source>
        <dbReference type="ARBA" id="ARBA00022670"/>
    </source>
</evidence>